<sequence length="502" mass="54616">MSSVLNGQSNLGAPHLQKNGKSEMAEEQKTGKTCLVGLPEGKPGNAGIGTLVIGTGKRQYRNVVRISQQIDNGFFEKNEVLSKIFSEVTGSNNRIHFVGCITDSQEEADIKHLYKLLECAKAAGVREAYIHCILDGEDAPNGKGLELTKDLEEWTVENDFAVVGSVAGKKGILDSTDTLVTMEKYMKVLLAGDNLTNVTASDYIQLRYDQLEEDLTLTPALVNADAQIQDNDHVFIFNVRTGTSALLMHCLMMCDAAVEETEELKKINAQLGFMKQIAKPSIHLASLVQYDEASSLPVVVPPAAIESTFVKVLSESGKKQLRVAEESRFTHVKFLLNGAGDAETKNDDFVMINDKQGMKSRTTLVVGMDATAKMMVNAMKSGYYDQVTTILAGAGTACSTFSYELVVDMCKEVDRVLKTICEAAKESGYTVVAVGTHAEATHVRENEEEPVVCNNVPCVIVPPEGVKYERQALDEYSLENVAATCLKIVGCQPAEHMQAALV</sequence>
<dbReference type="EMBL" id="LXWW01000566">
    <property type="protein sequence ID" value="OAO12075.1"/>
    <property type="molecule type" value="Genomic_DNA"/>
</dbReference>
<dbReference type="SUPFAM" id="SSF64158">
    <property type="entry name" value="2,3-Bisphosphoglycerate-independent phosphoglycerate mutase, substrate-binding domain"/>
    <property type="match status" value="1"/>
</dbReference>
<dbReference type="STRING" id="478820.A0A196S4N6"/>
<comment type="cofactor">
    <cofactor evidence="1">
        <name>Mn(2+)</name>
        <dbReference type="ChEBI" id="CHEBI:29035"/>
    </cofactor>
</comment>
<dbReference type="GO" id="GO:0006096">
    <property type="term" value="P:glycolytic process"/>
    <property type="evidence" value="ECO:0007669"/>
    <property type="project" value="UniProtKB-UniPathway"/>
</dbReference>
<dbReference type="AlphaFoldDB" id="A0A196S4N6"/>
<evidence type="ECO:0000256" key="1">
    <source>
        <dbReference type="ARBA" id="ARBA00001936"/>
    </source>
</evidence>
<evidence type="ECO:0000259" key="10">
    <source>
        <dbReference type="Pfam" id="PF01676"/>
    </source>
</evidence>
<protein>
    <recommendedName>
        <fullName evidence="4">phosphoglycerate mutase (2,3-diphosphoglycerate-independent)</fullName>
        <ecNumber evidence="4">5.4.2.12</ecNumber>
    </recommendedName>
</protein>
<dbReference type="InterPro" id="IPR011258">
    <property type="entry name" value="BPG-indep_PGM_N"/>
</dbReference>
<dbReference type="Gene3D" id="3.40.720.10">
    <property type="entry name" value="Alkaline Phosphatase, subunit A"/>
    <property type="match status" value="1"/>
</dbReference>
<dbReference type="GO" id="GO:0004619">
    <property type="term" value="F:phosphoglycerate mutase activity"/>
    <property type="evidence" value="ECO:0007669"/>
    <property type="project" value="UniProtKB-EC"/>
</dbReference>
<evidence type="ECO:0000256" key="2">
    <source>
        <dbReference type="ARBA" id="ARBA00004798"/>
    </source>
</evidence>
<dbReference type="InterPro" id="IPR006124">
    <property type="entry name" value="Metalloenzyme"/>
</dbReference>
<keyword evidence="7" id="KW-0464">Manganese</keyword>
<dbReference type="Pfam" id="PF01676">
    <property type="entry name" value="Metalloenzyme"/>
    <property type="match status" value="1"/>
</dbReference>
<dbReference type="Gene3D" id="3.40.1450.10">
    <property type="entry name" value="BPG-independent phosphoglycerate mutase, domain B"/>
    <property type="match status" value="1"/>
</dbReference>
<comment type="similarity">
    <text evidence="3">Belongs to the BPG-independent phosphoglycerate mutase family.</text>
</comment>
<evidence type="ECO:0000256" key="6">
    <source>
        <dbReference type="ARBA" id="ARBA00023152"/>
    </source>
</evidence>
<evidence type="ECO:0000256" key="8">
    <source>
        <dbReference type="ARBA" id="ARBA00023235"/>
    </source>
</evidence>
<evidence type="ECO:0000256" key="4">
    <source>
        <dbReference type="ARBA" id="ARBA00012026"/>
    </source>
</evidence>
<feature type="compositionally biased region" description="Polar residues" evidence="9">
    <location>
        <begin position="1"/>
        <end position="11"/>
    </location>
</feature>
<evidence type="ECO:0000313" key="12">
    <source>
        <dbReference type="EMBL" id="OAO12075.1"/>
    </source>
</evidence>
<dbReference type="EC" id="5.4.2.12" evidence="4"/>
<dbReference type="PANTHER" id="PTHR31637">
    <property type="entry name" value="2,3-BISPHOSPHOGLYCERATE-INDEPENDENT PHOSPHOGLYCERATE MUTASE"/>
    <property type="match status" value="1"/>
</dbReference>
<dbReference type="OrthoDB" id="1886626at2759"/>
<keyword evidence="6" id="KW-0324">Glycolysis</keyword>
<comment type="caution">
    <text evidence="12">The sequence shown here is derived from an EMBL/GenBank/DDBJ whole genome shotgun (WGS) entry which is preliminary data.</text>
</comment>
<keyword evidence="8" id="KW-0413">Isomerase</keyword>
<name>A0A196S4N6_BLAHN</name>
<dbReference type="PANTHER" id="PTHR31637:SF0">
    <property type="entry name" value="2,3-BISPHOSPHOGLYCERATE-INDEPENDENT PHOSPHOGLYCERATE MUTASE"/>
    <property type="match status" value="1"/>
</dbReference>
<feature type="region of interest" description="Disordered" evidence="9">
    <location>
        <begin position="1"/>
        <end position="24"/>
    </location>
</feature>
<dbReference type="GO" id="GO:0030145">
    <property type="term" value="F:manganese ion binding"/>
    <property type="evidence" value="ECO:0007669"/>
    <property type="project" value="InterPro"/>
</dbReference>
<organism evidence="12 13">
    <name type="scientific">Blastocystis sp. subtype 1 (strain ATCC 50177 / NandII)</name>
    <dbReference type="NCBI Taxonomy" id="478820"/>
    <lineage>
        <taxon>Eukaryota</taxon>
        <taxon>Sar</taxon>
        <taxon>Stramenopiles</taxon>
        <taxon>Bigyra</taxon>
        <taxon>Opalozoa</taxon>
        <taxon>Opalinata</taxon>
        <taxon>Blastocystidae</taxon>
        <taxon>Blastocystis</taxon>
    </lineage>
</organism>
<keyword evidence="13" id="KW-1185">Reference proteome</keyword>
<evidence type="ECO:0000313" key="13">
    <source>
        <dbReference type="Proteomes" id="UP000078348"/>
    </source>
</evidence>
<evidence type="ECO:0000256" key="3">
    <source>
        <dbReference type="ARBA" id="ARBA00008819"/>
    </source>
</evidence>
<reference evidence="12 13" key="1">
    <citation type="submission" date="2016-05" db="EMBL/GenBank/DDBJ databases">
        <title>Nuclear genome of Blastocystis sp. subtype 1 NandII.</title>
        <authorList>
            <person name="Gentekaki E."/>
            <person name="Curtis B."/>
            <person name="Stairs C."/>
            <person name="Eme L."/>
            <person name="Herman E."/>
            <person name="Klimes V."/>
            <person name="Arias M.C."/>
            <person name="Elias M."/>
            <person name="Hilliou F."/>
            <person name="Klute M."/>
            <person name="Malik S.-B."/>
            <person name="Pightling A."/>
            <person name="Rachubinski R."/>
            <person name="Salas D."/>
            <person name="Schlacht A."/>
            <person name="Suga H."/>
            <person name="Archibald J."/>
            <person name="Ball S.G."/>
            <person name="Clark G."/>
            <person name="Dacks J."/>
            <person name="Van Der Giezen M."/>
            <person name="Tsaousis A."/>
            <person name="Roger A."/>
        </authorList>
    </citation>
    <scope>NUCLEOTIDE SEQUENCE [LARGE SCALE GENOMIC DNA]</scope>
    <source>
        <strain evidence="13">ATCC 50177 / NandII</strain>
    </source>
</reference>
<dbReference type="Pfam" id="PF06415">
    <property type="entry name" value="iPGM_N"/>
    <property type="match status" value="1"/>
</dbReference>
<evidence type="ECO:0000256" key="5">
    <source>
        <dbReference type="ARBA" id="ARBA00022723"/>
    </source>
</evidence>
<gene>
    <name evidence="12" type="ORF">AV274_6289</name>
</gene>
<comment type="pathway">
    <text evidence="2">Carbohydrate degradation; glycolysis; pyruvate from D-glyceraldehyde 3-phosphate: step 3/5.</text>
</comment>
<evidence type="ECO:0000256" key="7">
    <source>
        <dbReference type="ARBA" id="ARBA00023211"/>
    </source>
</evidence>
<keyword evidence="5" id="KW-0479">Metal-binding</keyword>
<dbReference type="GO" id="GO:0006007">
    <property type="term" value="P:glucose catabolic process"/>
    <property type="evidence" value="ECO:0007669"/>
    <property type="project" value="InterPro"/>
</dbReference>
<dbReference type="UniPathway" id="UPA00109">
    <property type="reaction ID" value="UER00186"/>
</dbReference>
<dbReference type="InterPro" id="IPR036646">
    <property type="entry name" value="PGAM_B_sf"/>
</dbReference>
<dbReference type="Proteomes" id="UP000078348">
    <property type="component" value="Unassembled WGS sequence"/>
</dbReference>
<dbReference type="InterPro" id="IPR005995">
    <property type="entry name" value="Pgm_bpd_ind"/>
</dbReference>
<accession>A0A196S4N6</accession>
<feature type="domain" description="BPG-independent PGAM N-terminal" evidence="11">
    <location>
        <begin position="66"/>
        <end position="291"/>
    </location>
</feature>
<dbReference type="GO" id="GO:0005737">
    <property type="term" value="C:cytoplasm"/>
    <property type="evidence" value="ECO:0007669"/>
    <property type="project" value="InterPro"/>
</dbReference>
<evidence type="ECO:0000256" key="9">
    <source>
        <dbReference type="SAM" id="MobiDB-lite"/>
    </source>
</evidence>
<proteinExistence type="inferred from homology"/>
<feature type="domain" description="Metalloenzyme" evidence="10">
    <location>
        <begin position="32"/>
        <end position="491"/>
    </location>
</feature>
<dbReference type="SUPFAM" id="SSF53649">
    <property type="entry name" value="Alkaline phosphatase-like"/>
    <property type="match status" value="1"/>
</dbReference>
<evidence type="ECO:0000259" key="11">
    <source>
        <dbReference type="Pfam" id="PF06415"/>
    </source>
</evidence>
<dbReference type="InterPro" id="IPR017850">
    <property type="entry name" value="Alkaline_phosphatase_core_sf"/>
</dbReference>